<dbReference type="Proteomes" id="UP001140076">
    <property type="component" value="Unassembled WGS sequence"/>
</dbReference>
<dbReference type="RefSeq" id="WP_270075100.1">
    <property type="nucleotide sequence ID" value="NZ_JAJAQC010000084.1"/>
</dbReference>
<comment type="caution">
    <text evidence="2">The sequence shown here is derived from an EMBL/GenBank/DDBJ whole genome shotgun (WGS) entry which is preliminary data.</text>
</comment>
<accession>A0A9X3NTS2</accession>
<feature type="chain" id="PRO_5040957103" description="Peptidase inhibitor family I36" evidence="1">
    <location>
        <begin position="31"/>
        <end position="122"/>
    </location>
</feature>
<name>A0A9X3NTS2_9ACTN</name>
<sequence length="122" mass="12455">MRVMRGLLRTTFLSAAALGAVVAAPLAASAASAPPDCPANSICGYTEYGFHGKLVPLQAGAGCVNLEVPIRSIANTYPSPGIPAVAAVYDLPDCEGGRIAHVGQGQSDTMIVPDGVSVYLVW</sequence>
<evidence type="ECO:0000256" key="1">
    <source>
        <dbReference type="SAM" id="SignalP"/>
    </source>
</evidence>
<evidence type="ECO:0000313" key="3">
    <source>
        <dbReference type="Proteomes" id="UP001140076"/>
    </source>
</evidence>
<dbReference type="EMBL" id="JAJAQC010000084">
    <property type="protein sequence ID" value="MDA0567864.1"/>
    <property type="molecule type" value="Genomic_DNA"/>
</dbReference>
<reference evidence="2" key="1">
    <citation type="submission" date="2021-10" db="EMBL/GenBank/DDBJ databases">
        <title>Streptomonospora sp. nov., isolated from mangrove soil.</title>
        <authorList>
            <person name="Chen X."/>
            <person name="Ge X."/>
            <person name="Liu W."/>
        </authorList>
    </citation>
    <scope>NUCLEOTIDE SEQUENCE</scope>
    <source>
        <strain evidence="2">S1-112</strain>
    </source>
</reference>
<gene>
    <name evidence="2" type="ORF">LG943_26605</name>
</gene>
<proteinExistence type="predicted"/>
<evidence type="ECO:0008006" key="4">
    <source>
        <dbReference type="Google" id="ProtNLM"/>
    </source>
</evidence>
<dbReference type="AlphaFoldDB" id="A0A9X3NTS2"/>
<organism evidence="2 3">
    <name type="scientific">Streptomonospora mangrovi</name>
    <dbReference type="NCBI Taxonomy" id="2883123"/>
    <lineage>
        <taxon>Bacteria</taxon>
        <taxon>Bacillati</taxon>
        <taxon>Actinomycetota</taxon>
        <taxon>Actinomycetes</taxon>
        <taxon>Streptosporangiales</taxon>
        <taxon>Nocardiopsidaceae</taxon>
        <taxon>Streptomonospora</taxon>
    </lineage>
</organism>
<protein>
    <recommendedName>
        <fullName evidence="4">Peptidase inhibitor family I36</fullName>
    </recommendedName>
</protein>
<dbReference type="Pfam" id="PF03995">
    <property type="entry name" value="Inhibitor_I36"/>
    <property type="match status" value="1"/>
</dbReference>
<keyword evidence="3" id="KW-1185">Reference proteome</keyword>
<feature type="signal peptide" evidence="1">
    <location>
        <begin position="1"/>
        <end position="30"/>
    </location>
</feature>
<evidence type="ECO:0000313" key="2">
    <source>
        <dbReference type="EMBL" id="MDA0567864.1"/>
    </source>
</evidence>
<keyword evidence="1" id="KW-0732">Signal</keyword>